<dbReference type="Pfam" id="PF00049">
    <property type="entry name" value="Insulin"/>
    <property type="match status" value="1"/>
</dbReference>
<dbReference type="Proteomes" id="UP001249851">
    <property type="component" value="Unassembled WGS sequence"/>
</dbReference>
<name>A0AAD9Q8A1_ACRCE</name>
<dbReference type="InterPro" id="IPR016179">
    <property type="entry name" value="Insulin-like"/>
</dbReference>
<dbReference type="InterPro" id="IPR036438">
    <property type="entry name" value="Insulin-like_sf"/>
</dbReference>
<organism evidence="3 4">
    <name type="scientific">Acropora cervicornis</name>
    <name type="common">Staghorn coral</name>
    <dbReference type="NCBI Taxonomy" id="6130"/>
    <lineage>
        <taxon>Eukaryota</taxon>
        <taxon>Metazoa</taxon>
        <taxon>Cnidaria</taxon>
        <taxon>Anthozoa</taxon>
        <taxon>Hexacorallia</taxon>
        <taxon>Scleractinia</taxon>
        <taxon>Astrocoeniina</taxon>
        <taxon>Acroporidae</taxon>
        <taxon>Acropora</taxon>
    </lineage>
</organism>
<comment type="caution">
    <text evidence="3">The sequence shown here is derived from an EMBL/GenBank/DDBJ whole genome shotgun (WGS) entry which is preliminary data.</text>
</comment>
<dbReference type="AlphaFoldDB" id="A0AAD9Q8A1"/>
<feature type="domain" description="Insulin-like" evidence="2">
    <location>
        <begin position="47"/>
        <end position="126"/>
    </location>
</feature>
<dbReference type="SUPFAM" id="SSF56994">
    <property type="entry name" value="Insulin-like"/>
    <property type="match status" value="1"/>
</dbReference>
<keyword evidence="1" id="KW-0732">Signal</keyword>
<evidence type="ECO:0000256" key="1">
    <source>
        <dbReference type="SAM" id="SignalP"/>
    </source>
</evidence>
<sequence>MEARLGFLVFALLLVLYLPLTTGKRKCGRHQVCMYKAHEVSPYPITFKVCGDNIISLYNGVCFPRFPAKRRKRRGLKAEVVVESKNEALDFLSHKRRRRRSSRRGTNILEECCNEGCRVEEVREYC</sequence>
<protein>
    <recommendedName>
        <fullName evidence="2">Insulin-like domain-containing protein</fullName>
    </recommendedName>
</protein>
<dbReference type="Gene3D" id="1.10.100.10">
    <property type="entry name" value="Insulin-like"/>
    <property type="match status" value="1"/>
</dbReference>
<evidence type="ECO:0000313" key="4">
    <source>
        <dbReference type="Proteomes" id="UP001249851"/>
    </source>
</evidence>
<dbReference type="GO" id="GO:0005576">
    <property type="term" value="C:extracellular region"/>
    <property type="evidence" value="ECO:0007669"/>
    <property type="project" value="InterPro"/>
</dbReference>
<feature type="chain" id="PRO_5042071058" description="Insulin-like domain-containing protein" evidence="1">
    <location>
        <begin position="24"/>
        <end position="126"/>
    </location>
</feature>
<dbReference type="GO" id="GO:0005179">
    <property type="term" value="F:hormone activity"/>
    <property type="evidence" value="ECO:0007669"/>
    <property type="project" value="InterPro"/>
</dbReference>
<reference evidence="3" key="2">
    <citation type="journal article" date="2023" name="Science">
        <title>Genomic signatures of disease resistance in endangered staghorn corals.</title>
        <authorList>
            <person name="Vollmer S.V."/>
            <person name="Selwyn J.D."/>
            <person name="Despard B.A."/>
            <person name="Roesel C.L."/>
        </authorList>
    </citation>
    <scope>NUCLEOTIDE SEQUENCE</scope>
    <source>
        <strain evidence="3">K2</strain>
    </source>
</reference>
<evidence type="ECO:0000313" key="3">
    <source>
        <dbReference type="EMBL" id="KAK2556559.1"/>
    </source>
</evidence>
<accession>A0AAD9Q8A1</accession>
<dbReference type="SMART" id="SM00078">
    <property type="entry name" value="IlGF"/>
    <property type="match status" value="1"/>
</dbReference>
<evidence type="ECO:0000259" key="2">
    <source>
        <dbReference type="SMART" id="SM00078"/>
    </source>
</evidence>
<reference evidence="3" key="1">
    <citation type="journal article" date="2023" name="G3 (Bethesda)">
        <title>Whole genome assembly and annotation of the endangered Caribbean coral Acropora cervicornis.</title>
        <authorList>
            <person name="Selwyn J.D."/>
            <person name="Vollmer S.V."/>
        </authorList>
    </citation>
    <scope>NUCLEOTIDE SEQUENCE</scope>
    <source>
        <strain evidence="3">K2</strain>
    </source>
</reference>
<feature type="signal peptide" evidence="1">
    <location>
        <begin position="1"/>
        <end position="23"/>
    </location>
</feature>
<keyword evidence="4" id="KW-1185">Reference proteome</keyword>
<gene>
    <name evidence="3" type="ORF">P5673_021472</name>
</gene>
<dbReference type="EMBL" id="JARQWQ010000055">
    <property type="protein sequence ID" value="KAK2556559.1"/>
    <property type="molecule type" value="Genomic_DNA"/>
</dbReference>
<proteinExistence type="predicted"/>